<keyword evidence="1" id="KW-1133">Transmembrane helix</keyword>
<keyword evidence="1" id="KW-0812">Transmembrane</keyword>
<dbReference type="EMBL" id="JARJCW010000009">
    <property type="protein sequence ID" value="KAJ7220717.1"/>
    <property type="molecule type" value="Genomic_DNA"/>
</dbReference>
<evidence type="ECO:0000313" key="2">
    <source>
        <dbReference type="EMBL" id="KAJ7220717.1"/>
    </source>
</evidence>
<sequence length="263" mass="26839">MPPVPSASELMVTVATMATMAVALSTFYNFLASGIVISASESGVAAGVVWDFLGRVLSFQYFFEDMEGNWIVSESSIEENIEKVILGMYMHNTGGISLDEIVNKDGSISCRNAFKRNRIQGATAIVAIVATVTINSDAGGAEGTGGIDAAGTEGTGGCINYDSGCNQYVWSGLMSQKLLRAWAIGAIVAIVAIVTIDVDAGGAEGTRGIDAAGTEGIGTDITQATAIVAIVTTVTINSDAGGAEGTRGIATGTEGTGTDITNM</sequence>
<accession>A0AAD6VRS6</accession>
<feature type="transmembrane region" description="Helical" evidence="1">
    <location>
        <begin position="179"/>
        <end position="198"/>
    </location>
</feature>
<proteinExistence type="predicted"/>
<keyword evidence="3" id="KW-1185">Reference proteome</keyword>
<keyword evidence="1" id="KW-0472">Membrane</keyword>
<reference evidence="2" key="1">
    <citation type="submission" date="2023-03" db="EMBL/GenBank/DDBJ databases">
        <title>Massive genome expansion in bonnet fungi (Mycena s.s.) driven by repeated elements and novel gene families across ecological guilds.</title>
        <authorList>
            <consortium name="Lawrence Berkeley National Laboratory"/>
            <person name="Harder C.B."/>
            <person name="Miyauchi S."/>
            <person name="Viragh M."/>
            <person name="Kuo A."/>
            <person name="Thoen E."/>
            <person name="Andreopoulos B."/>
            <person name="Lu D."/>
            <person name="Skrede I."/>
            <person name="Drula E."/>
            <person name="Henrissat B."/>
            <person name="Morin E."/>
            <person name="Kohler A."/>
            <person name="Barry K."/>
            <person name="LaButti K."/>
            <person name="Morin E."/>
            <person name="Salamov A."/>
            <person name="Lipzen A."/>
            <person name="Mereny Z."/>
            <person name="Hegedus B."/>
            <person name="Baldrian P."/>
            <person name="Stursova M."/>
            <person name="Weitz H."/>
            <person name="Taylor A."/>
            <person name="Grigoriev I.V."/>
            <person name="Nagy L.G."/>
            <person name="Martin F."/>
            <person name="Kauserud H."/>
        </authorList>
    </citation>
    <scope>NUCLEOTIDE SEQUENCE</scope>
    <source>
        <strain evidence="2">9144</strain>
    </source>
</reference>
<protein>
    <submittedName>
        <fullName evidence="2">Uncharacterized protein</fullName>
    </submittedName>
</protein>
<organism evidence="2 3">
    <name type="scientific">Mycena pura</name>
    <dbReference type="NCBI Taxonomy" id="153505"/>
    <lineage>
        <taxon>Eukaryota</taxon>
        <taxon>Fungi</taxon>
        <taxon>Dikarya</taxon>
        <taxon>Basidiomycota</taxon>
        <taxon>Agaricomycotina</taxon>
        <taxon>Agaricomycetes</taxon>
        <taxon>Agaricomycetidae</taxon>
        <taxon>Agaricales</taxon>
        <taxon>Marasmiineae</taxon>
        <taxon>Mycenaceae</taxon>
        <taxon>Mycena</taxon>
    </lineage>
</organism>
<dbReference type="AlphaFoldDB" id="A0AAD6VRS6"/>
<dbReference type="Proteomes" id="UP001219525">
    <property type="component" value="Unassembled WGS sequence"/>
</dbReference>
<evidence type="ECO:0000256" key="1">
    <source>
        <dbReference type="SAM" id="Phobius"/>
    </source>
</evidence>
<name>A0AAD6VRS6_9AGAR</name>
<evidence type="ECO:0000313" key="3">
    <source>
        <dbReference type="Proteomes" id="UP001219525"/>
    </source>
</evidence>
<comment type="caution">
    <text evidence="2">The sequence shown here is derived from an EMBL/GenBank/DDBJ whole genome shotgun (WGS) entry which is preliminary data.</text>
</comment>
<feature type="transmembrane region" description="Helical" evidence="1">
    <location>
        <begin position="12"/>
        <end position="31"/>
    </location>
</feature>
<gene>
    <name evidence="2" type="ORF">GGX14DRAFT_389119</name>
</gene>